<name>A0A370THJ0_9HELO</name>
<dbReference type="Proteomes" id="UP000254866">
    <property type="component" value="Unassembled WGS sequence"/>
</dbReference>
<evidence type="ECO:0000256" key="1">
    <source>
        <dbReference type="SAM" id="MobiDB-lite"/>
    </source>
</evidence>
<dbReference type="EMBL" id="NPIC01000007">
    <property type="protein sequence ID" value="RDL34662.1"/>
    <property type="molecule type" value="Genomic_DNA"/>
</dbReference>
<dbReference type="AlphaFoldDB" id="A0A370THJ0"/>
<keyword evidence="3" id="KW-1185">Reference proteome</keyword>
<dbReference type="OrthoDB" id="2790530at2759"/>
<dbReference type="GeneID" id="43600639"/>
<feature type="compositionally biased region" description="Basic and acidic residues" evidence="1">
    <location>
        <begin position="22"/>
        <end position="31"/>
    </location>
</feature>
<sequence>MAITDDDITFDPNSMFARNPAKRQDHKDRVRNSAPDDAVSATIVNGFHTSRSDATQHITVDYYDAAGGKVRQHVY</sequence>
<gene>
    <name evidence="2" type="ORF">BP5553_07790</name>
</gene>
<evidence type="ECO:0000313" key="3">
    <source>
        <dbReference type="Proteomes" id="UP000254866"/>
    </source>
</evidence>
<proteinExistence type="predicted"/>
<dbReference type="RefSeq" id="XP_031867644.1">
    <property type="nucleotide sequence ID" value="XM_032016413.1"/>
</dbReference>
<comment type="caution">
    <text evidence="2">The sequence shown here is derived from an EMBL/GenBank/DDBJ whole genome shotgun (WGS) entry which is preliminary data.</text>
</comment>
<feature type="region of interest" description="Disordered" evidence="1">
    <location>
        <begin position="1"/>
        <end position="35"/>
    </location>
</feature>
<protein>
    <submittedName>
        <fullName evidence="2">Uncharacterized protein</fullName>
    </submittedName>
</protein>
<reference evidence="2 3" key="1">
    <citation type="journal article" date="2018" name="IMA Fungus">
        <title>IMA Genome-F 9: Draft genome sequence of Annulohypoxylon stygium, Aspergillus mulundensis, Berkeleyomyces basicola (syn. Thielaviopsis basicola), Ceratocystis smalleyi, two Cercospora beticola strains, Coleophoma cylindrospora, Fusarium fracticaudum, Phialophora cf. hyalina, and Morchella septimelata.</title>
        <authorList>
            <person name="Wingfield B.D."/>
            <person name="Bills G.F."/>
            <person name="Dong Y."/>
            <person name="Huang W."/>
            <person name="Nel W.J."/>
            <person name="Swalarsk-Parry B.S."/>
            <person name="Vaghefi N."/>
            <person name="Wilken P.M."/>
            <person name="An Z."/>
            <person name="de Beer Z.W."/>
            <person name="De Vos L."/>
            <person name="Chen L."/>
            <person name="Duong T.A."/>
            <person name="Gao Y."/>
            <person name="Hammerbacher A."/>
            <person name="Kikkert J.R."/>
            <person name="Li Y."/>
            <person name="Li H."/>
            <person name="Li K."/>
            <person name="Li Q."/>
            <person name="Liu X."/>
            <person name="Ma X."/>
            <person name="Naidoo K."/>
            <person name="Pethybridge S.J."/>
            <person name="Sun J."/>
            <person name="Steenkamp E.T."/>
            <person name="van der Nest M.A."/>
            <person name="van Wyk S."/>
            <person name="Wingfield M.J."/>
            <person name="Xiong C."/>
            <person name="Yue Q."/>
            <person name="Zhang X."/>
        </authorList>
    </citation>
    <scope>NUCLEOTIDE SEQUENCE [LARGE SCALE GENOMIC DNA]</scope>
    <source>
        <strain evidence="2 3">BP 5553</strain>
    </source>
</reference>
<accession>A0A370THJ0</accession>
<organism evidence="2 3">
    <name type="scientific">Venustampulla echinocandica</name>
    <dbReference type="NCBI Taxonomy" id="2656787"/>
    <lineage>
        <taxon>Eukaryota</taxon>
        <taxon>Fungi</taxon>
        <taxon>Dikarya</taxon>
        <taxon>Ascomycota</taxon>
        <taxon>Pezizomycotina</taxon>
        <taxon>Leotiomycetes</taxon>
        <taxon>Helotiales</taxon>
        <taxon>Pleuroascaceae</taxon>
        <taxon>Venustampulla</taxon>
    </lineage>
</organism>
<evidence type="ECO:0000313" key="2">
    <source>
        <dbReference type="EMBL" id="RDL34662.1"/>
    </source>
</evidence>